<proteinExistence type="predicted"/>
<dbReference type="Pfam" id="PF03564">
    <property type="entry name" value="DUF1759"/>
    <property type="match status" value="1"/>
</dbReference>
<comment type="caution">
    <text evidence="3">The sequence shown here is derived from an EMBL/GenBank/DDBJ whole genome shotgun (WGS) entry which is preliminary data.</text>
</comment>
<dbReference type="Proteomes" id="UP001162164">
    <property type="component" value="Unassembled WGS sequence"/>
</dbReference>
<dbReference type="InterPro" id="IPR008042">
    <property type="entry name" value="Retrotrans_Pao"/>
</dbReference>
<evidence type="ECO:0000259" key="2">
    <source>
        <dbReference type="Pfam" id="PF18701"/>
    </source>
</evidence>
<evidence type="ECO:0000313" key="3">
    <source>
        <dbReference type="EMBL" id="KAJ8976360.1"/>
    </source>
</evidence>
<organism evidence="3 4">
    <name type="scientific">Molorchus minor</name>
    <dbReference type="NCBI Taxonomy" id="1323400"/>
    <lineage>
        <taxon>Eukaryota</taxon>
        <taxon>Metazoa</taxon>
        <taxon>Ecdysozoa</taxon>
        <taxon>Arthropoda</taxon>
        <taxon>Hexapoda</taxon>
        <taxon>Insecta</taxon>
        <taxon>Pterygota</taxon>
        <taxon>Neoptera</taxon>
        <taxon>Endopterygota</taxon>
        <taxon>Coleoptera</taxon>
        <taxon>Polyphaga</taxon>
        <taxon>Cucujiformia</taxon>
        <taxon>Chrysomeloidea</taxon>
        <taxon>Cerambycidae</taxon>
        <taxon>Lamiinae</taxon>
        <taxon>Monochamini</taxon>
        <taxon>Molorchus</taxon>
    </lineage>
</organism>
<dbReference type="EMBL" id="JAPWTJ010000688">
    <property type="protein sequence ID" value="KAJ8976360.1"/>
    <property type="molecule type" value="Genomic_DNA"/>
</dbReference>
<evidence type="ECO:0000256" key="1">
    <source>
        <dbReference type="SAM" id="MobiDB-lite"/>
    </source>
</evidence>
<dbReference type="InterPro" id="IPR005312">
    <property type="entry name" value="DUF1759"/>
</dbReference>
<protein>
    <recommendedName>
        <fullName evidence="2">DUF5641 domain-containing protein</fullName>
    </recommendedName>
</protein>
<feature type="region of interest" description="Disordered" evidence="1">
    <location>
        <begin position="537"/>
        <end position="563"/>
    </location>
</feature>
<reference evidence="3" key="1">
    <citation type="journal article" date="2023" name="Insect Mol. Biol.">
        <title>Genome sequencing provides insights into the evolution of gene families encoding plant cell wall-degrading enzymes in longhorned beetles.</title>
        <authorList>
            <person name="Shin N.R."/>
            <person name="Okamura Y."/>
            <person name="Kirsch R."/>
            <person name="Pauchet Y."/>
        </authorList>
    </citation>
    <scope>NUCLEOTIDE SEQUENCE</scope>
    <source>
        <strain evidence="3">MMC_N1</strain>
    </source>
</reference>
<name>A0ABQ9JDU8_9CUCU</name>
<feature type="domain" description="DUF5641" evidence="2">
    <location>
        <begin position="1059"/>
        <end position="1118"/>
    </location>
</feature>
<dbReference type="InterPro" id="IPR040676">
    <property type="entry name" value="DUF5641"/>
</dbReference>
<dbReference type="PANTHER" id="PTHR47331">
    <property type="entry name" value="PHD-TYPE DOMAIN-CONTAINING PROTEIN"/>
    <property type="match status" value="1"/>
</dbReference>
<dbReference type="Pfam" id="PF18701">
    <property type="entry name" value="DUF5641"/>
    <property type="match status" value="1"/>
</dbReference>
<dbReference type="PANTHER" id="PTHR47331:SF4">
    <property type="entry name" value="PEPTIDASE S1 DOMAIN-CONTAINING PROTEIN"/>
    <property type="match status" value="1"/>
</dbReference>
<evidence type="ECO:0000313" key="4">
    <source>
        <dbReference type="Proteomes" id="UP001162164"/>
    </source>
</evidence>
<keyword evidence="4" id="KW-1185">Reference proteome</keyword>
<sequence>MQGTNCCDCSQSDPSIPDQVSGPELLWTKNRNTGIGTEPIFKHEYIVNSELEPFKKNTILIVLTEKQLRIENRRRYRLHYIVTCTIRFEWRGSDSGVFKSFPSTFSFPNFPISSCRSCITNEDRKIKFEYMHRVPRFTMATVTARKIKTLTAKKESLFCIIQKLYDLTKTLNTPAHVSRFKTLYRSIETTRREINLVIEQIVEFSLEEDENYIPDFKILRTIDELCCHVHDAAEKLKDADVSAAGPSGPVASAAVAKLPKIELPQFSGEIREWETFYSIFKSLIHDNNTLTNADKVHYLVGRLKGSALGICSGLAPTGDNYAIIWQSLVDKYQNKRALANSYLDQIMEFRGLHNESSKNLGLFLEKFDAAVKALKNLQIADLTDFILGYQALSKLDSETVKAFEMSRRSSDIPTYEEIIKFVKEQSNRLGLNKKPAIKYNTVDSSNKYRPAKSFIVNNVNPGITKSGNTCIYCHKGWHFLGRCEKFKRLSPGKRYETVRDNNWCYNCLSPVHGVRSCPSERNCTECGKRHHILLHTGRSSQTGMERTSGVSNDQAGSSQENNSIKGVSAQSVENAGFGNAETLTNLCSTASVDLFAEGKFDLTKWSTNSLNLLEHIPIEKRLSQAVVFKTDTKILGMQWNPETDILSYNLKTPSMDCTKRIILSTVARCYDPIGLIAPFILHLKLLVKELWRLHLDWDSEPPTNILRCWAKLHDEWDELSNIQIPRHVCAENNLPVMLIGFADASQEAYGSVVYLRTLTSAGNIEVRLVCAKSKVSPFKRVTIPKLELCEVTLLSKLLKHVISVYSDRIVITKTYSFSDSTTVLQWLNTSYLKDIFVANRIGQIRENLPNTQWRHVSGTENPADCLSRGLSPSHLINHALWYSGPTWLKLEEKYWPVKFVGSNEELYEANSNKADILLVSEIENHPLYDLILRHSSWGFILRTTVWVLRFLKIIHLRENIMASDLARAELVLIKLVQHKHFEFDIQQLNSGRAPQGGGRLGYAQLKFEQQHPLLLPSKDPLVNRLIDFCHQKNLHTGPHLLEALIRQKYWILSGRRLDRFQLLERMVQDFWARWHLEYLHTLQTRSKWNKESTNIKVGMVVVVKTDNAPPLHWPLAIVNLKYFRGRMV</sequence>
<dbReference type="Pfam" id="PF05380">
    <property type="entry name" value="Peptidase_A17"/>
    <property type="match status" value="1"/>
</dbReference>
<accession>A0ABQ9JDU8</accession>
<gene>
    <name evidence="3" type="ORF">NQ317_011601</name>
</gene>